<gene>
    <name evidence="1" type="ORF">BSZ40_01900</name>
</gene>
<accession>A0A1Q5PXB5</accession>
<dbReference type="InterPro" id="IPR050313">
    <property type="entry name" value="Carb_Metab_HTH_regulators"/>
</dbReference>
<organism evidence="1 2">
    <name type="scientific">Buchananella hordeovulneris</name>
    <dbReference type="NCBI Taxonomy" id="52770"/>
    <lineage>
        <taxon>Bacteria</taxon>
        <taxon>Bacillati</taxon>
        <taxon>Actinomycetota</taxon>
        <taxon>Actinomycetes</taxon>
        <taxon>Actinomycetales</taxon>
        <taxon>Actinomycetaceae</taxon>
        <taxon>Buchananella</taxon>
    </lineage>
</organism>
<dbReference type="InterPro" id="IPR036388">
    <property type="entry name" value="WH-like_DNA-bd_sf"/>
</dbReference>
<comment type="caution">
    <text evidence="1">The sequence shown here is derived from an EMBL/GenBank/DDBJ whole genome shotgun (WGS) entry which is preliminary data.</text>
</comment>
<proteinExistence type="predicted"/>
<name>A0A1Q5PXB5_9ACTO</name>
<dbReference type="OrthoDB" id="3375207at2"/>
<protein>
    <submittedName>
        <fullName evidence="1">Transcriptional regulator</fullName>
    </submittedName>
</protein>
<dbReference type="CDD" id="cd00090">
    <property type="entry name" value="HTH_ARSR"/>
    <property type="match status" value="1"/>
</dbReference>
<dbReference type="RefSeq" id="WP_073822784.1">
    <property type="nucleotide sequence ID" value="NZ_JAUNKL010000042.1"/>
</dbReference>
<reference evidence="2" key="1">
    <citation type="submission" date="2016-12" db="EMBL/GenBank/DDBJ databases">
        <authorList>
            <person name="Meng X."/>
        </authorList>
    </citation>
    <scope>NUCLEOTIDE SEQUENCE [LARGE SCALE GENOMIC DNA]</scope>
    <source>
        <strain evidence="2">DSM 20732</strain>
    </source>
</reference>
<dbReference type="InterPro" id="IPR011991">
    <property type="entry name" value="ArsR-like_HTH"/>
</dbReference>
<dbReference type="Pfam" id="PF12840">
    <property type="entry name" value="HTH_20"/>
    <property type="match status" value="1"/>
</dbReference>
<dbReference type="SUPFAM" id="SSF46785">
    <property type="entry name" value="Winged helix' DNA-binding domain"/>
    <property type="match status" value="1"/>
</dbReference>
<dbReference type="Proteomes" id="UP000185612">
    <property type="component" value="Unassembled WGS sequence"/>
</dbReference>
<dbReference type="EMBL" id="MQVS01000002">
    <property type="protein sequence ID" value="OKL52264.1"/>
    <property type="molecule type" value="Genomic_DNA"/>
</dbReference>
<evidence type="ECO:0000313" key="2">
    <source>
        <dbReference type="Proteomes" id="UP000185612"/>
    </source>
</evidence>
<dbReference type="Gene3D" id="1.10.10.10">
    <property type="entry name" value="Winged helix-like DNA-binding domain superfamily/Winged helix DNA-binding domain"/>
    <property type="match status" value="1"/>
</dbReference>
<keyword evidence="2" id="KW-1185">Reference proteome</keyword>
<dbReference type="STRING" id="52770.BSZ40_01900"/>
<evidence type="ECO:0000313" key="1">
    <source>
        <dbReference type="EMBL" id="OKL52264.1"/>
    </source>
</evidence>
<dbReference type="AlphaFoldDB" id="A0A1Q5PXB5"/>
<dbReference type="InterPro" id="IPR036390">
    <property type="entry name" value="WH_DNA-bd_sf"/>
</dbReference>
<sequence>MTDEIGTRAAVLDLIVEKGPVTTSTMARILGLTAAAVRRHVTALEAAGQIEARDANPVGKRGRGRPARAYVATSAAHDHLPDEYSMLANRAIAFLAQVAGEAAVESFAASRSREIERRYRPIIDAVGDDHHDRAEALANALNEDGYAATVRDIGDGTFAVQLCQGHCPVRAVADKFPQLCDAETAAFARLLDVHIQRLATLAGGAHACTTHIPLGIPTIRGARKGGGAKPRKN</sequence>
<dbReference type="PANTHER" id="PTHR30363:SF28">
    <property type="entry name" value="TRANSCRIPTIONAL REGULATORY PROTEIN-RELATED"/>
    <property type="match status" value="1"/>
</dbReference>
<dbReference type="PANTHER" id="PTHR30363">
    <property type="entry name" value="HTH-TYPE TRANSCRIPTIONAL REGULATOR SRLR-RELATED"/>
    <property type="match status" value="1"/>
</dbReference>